<dbReference type="EMBL" id="JBHSQV010000010">
    <property type="protein sequence ID" value="MFC5985220.1"/>
    <property type="molecule type" value="Genomic_DNA"/>
</dbReference>
<reference evidence="8" key="1">
    <citation type="journal article" date="2019" name="Int. J. Syst. Evol. Microbiol.">
        <title>The Global Catalogue of Microorganisms (GCM) 10K type strain sequencing project: providing services to taxonomists for standard genome sequencing and annotation.</title>
        <authorList>
            <consortium name="The Broad Institute Genomics Platform"/>
            <consortium name="The Broad Institute Genome Sequencing Center for Infectious Disease"/>
            <person name="Wu L."/>
            <person name="Ma J."/>
        </authorList>
    </citation>
    <scope>NUCLEOTIDE SEQUENCE [LARGE SCALE GENOMIC DNA]</scope>
    <source>
        <strain evidence="8">CCM 8749</strain>
    </source>
</reference>
<dbReference type="Pfam" id="PF02826">
    <property type="entry name" value="2-Hacid_dh_C"/>
    <property type="match status" value="1"/>
</dbReference>
<evidence type="ECO:0000256" key="1">
    <source>
        <dbReference type="ARBA" id="ARBA00005854"/>
    </source>
</evidence>
<evidence type="ECO:0000313" key="7">
    <source>
        <dbReference type="EMBL" id="MFC5985220.1"/>
    </source>
</evidence>
<evidence type="ECO:0000256" key="2">
    <source>
        <dbReference type="ARBA" id="ARBA00023002"/>
    </source>
</evidence>
<keyword evidence="3" id="KW-0520">NAD</keyword>
<evidence type="ECO:0000256" key="4">
    <source>
        <dbReference type="RuleBase" id="RU003719"/>
    </source>
</evidence>
<comment type="caution">
    <text evidence="7">The sequence shown here is derived from an EMBL/GenBank/DDBJ whole genome shotgun (WGS) entry which is preliminary data.</text>
</comment>
<evidence type="ECO:0000313" key="8">
    <source>
        <dbReference type="Proteomes" id="UP001596250"/>
    </source>
</evidence>
<accession>A0ABW1IJJ5</accession>
<dbReference type="RefSeq" id="WP_379891841.1">
    <property type="nucleotide sequence ID" value="NZ_CBCSCT010000003.1"/>
</dbReference>
<proteinExistence type="inferred from homology"/>
<dbReference type="Proteomes" id="UP001596250">
    <property type="component" value="Unassembled WGS sequence"/>
</dbReference>
<evidence type="ECO:0000259" key="5">
    <source>
        <dbReference type="Pfam" id="PF00389"/>
    </source>
</evidence>
<dbReference type="SUPFAM" id="SSF52283">
    <property type="entry name" value="Formate/glycerate dehydrogenase catalytic domain-like"/>
    <property type="match status" value="1"/>
</dbReference>
<keyword evidence="2 4" id="KW-0560">Oxidoreductase</keyword>
<organism evidence="7 8">
    <name type="scientific">Marinicrinis lubricantis</name>
    <dbReference type="NCBI Taxonomy" id="2086470"/>
    <lineage>
        <taxon>Bacteria</taxon>
        <taxon>Bacillati</taxon>
        <taxon>Bacillota</taxon>
        <taxon>Bacilli</taxon>
        <taxon>Bacillales</taxon>
        <taxon>Paenibacillaceae</taxon>
    </lineage>
</organism>
<dbReference type="InterPro" id="IPR006139">
    <property type="entry name" value="D-isomer_2_OHA_DH_cat_dom"/>
</dbReference>
<gene>
    <name evidence="7" type="ORF">ACFPXP_01875</name>
</gene>
<dbReference type="SUPFAM" id="SSF51735">
    <property type="entry name" value="NAD(P)-binding Rossmann-fold domains"/>
    <property type="match status" value="1"/>
</dbReference>
<dbReference type="Pfam" id="PF00389">
    <property type="entry name" value="2-Hacid_dh"/>
    <property type="match status" value="1"/>
</dbReference>
<name>A0ABW1IJJ5_9BACL</name>
<dbReference type="InterPro" id="IPR036291">
    <property type="entry name" value="NAD(P)-bd_dom_sf"/>
</dbReference>
<dbReference type="CDD" id="cd05300">
    <property type="entry name" value="2-Hacid_dh_1"/>
    <property type="match status" value="1"/>
</dbReference>
<dbReference type="PANTHER" id="PTHR43333:SF1">
    <property type="entry name" value="D-ISOMER SPECIFIC 2-HYDROXYACID DEHYDROGENASE NAD-BINDING DOMAIN-CONTAINING PROTEIN"/>
    <property type="match status" value="1"/>
</dbReference>
<evidence type="ECO:0000259" key="6">
    <source>
        <dbReference type="Pfam" id="PF02826"/>
    </source>
</evidence>
<dbReference type="Gene3D" id="3.40.50.720">
    <property type="entry name" value="NAD(P)-binding Rossmann-like Domain"/>
    <property type="match status" value="2"/>
</dbReference>
<sequence>MGTIICLPEFNSAQQARIRESAQGWNVIFARPQQLDEGTFGEAEIICGWSRSAEKEALAAESKLRWVQSWSAGVDKLPLDALQRKGVYITDASGVHPVQMTETVFAMMLAFTRNVHFSVRRQQSVKWDKSATYSELRHQSLGIVGAGEIGVEVARIGKAFGMKTLGVRRSGQKQPYVDQMFDMNGMEQVLMQSDFVVNILPLTEETQNLFREEQFALMKKTAYFINVGRGPSVHTAALTAALQSGQIAGAGLDVTDPEPLPEGHPLWKMDNVIITPHIGGLSEHYHERATDIFIENLQAYIQNRIPSRNVVDYDKKY</sequence>
<keyword evidence="8" id="KW-1185">Reference proteome</keyword>
<evidence type="ECO:0000256" key="3">
    <source>
        <dbReference type="ARBA" id="ARBA00023027"/>
    </source>
</evidence>
<dbReference type="InterPro" id="IPR006140">
    <property type="entry name" value="D-isomer_DH_NAD-bd"/>
</dbReference>
<comment type="similarity">
    <text evidence="1 4">Belongs to the D-isomer specific 2-hydroxyacid dehydrogenase family.</text>
</comment>
<protein>
    <submittedName>
        <fullName evidence="7">D-2-hydroxyacid dehydrogenase</fullName>
    </submittedName>
</protein>
<feature type="domain" description="D-isomer specific 2-hydroxyacid dehydrogenase catalytic" evidence="5">
    <location>
        <begin position="40"/>
        <end position="310"/>
    </location>
</feature>
<dbReference type="PANTHER" id="PTHR43333">
    <property type="entry name" value="2-HACID_DH_C DOMAIN-CONTAINING PROTEIN"/>
    <property type="match status" value="1"/>
</dbReference>
<feature type="domain" description="D-isomer specific 2-hydroxyacid dehydrogenase NAD-binding" evidence="6">
    <location>
        <begin position="105"/>
        <end position="279"/>
    </location>
</feature>